<dbReference type="Proteomes" id="UP000321567">
    <property type="component" value="Unassembled WGS sequence"/>
</dbReference>
<evidence type="ECO:0000313" key="7">
    <source>
        <dbReference type="EMBL" id="GEO81286.1"/>
    </source>
</evidence>
<name>A0A512H754_9PROT</name>
<sequence>MEGVSDDAGFASPVAASSAWESSARSYAGRFPRVFVAAQGPWLIDQDGRRFLDFLGGAGVLLLGHNHPDVQAALAAQARPVGNSLDLLTDAKLSFVETLHGVLPGDLARTHKIHFCGPTGSDAVEAALKLAARATGRRGVIAFHGGYHGMGQGALAVSSSRRLREAGLLMAGQVAFCPYPYPLRFPEPFRTPEAAAGFCLAQLRLMIEDDHAGQELPGLVLLEAVQGEGGTIVPPPGFLREVEALCRRHGILLGLDEIQSGLGRAGRWFAYEDDGIQPDLICVSKGIGGGYPLSLLLFDRRLDVWRPGDHIGTFRGQSIALVAGKATLEVIARDALPDNAARVGARLKEDLARRTAGHPKIREVRGLGLMLGIETDSGATADALQAALFQAGVIVETGGREGAVLRLLPPLTIGAAEVEACLEAFAGALECVS</sequence>
<dbReference type="PANTHER" id="PTHR43552:SF1">
    <property type="entry name" value="DIAMINOBUTYRATE--2-OXOGLUTARATE AMINOTRANSFERASE"/>
    <property type="match status" value="1"/>
</dbReference>
<comment type="similarity">
    <text evidence="2 6">Belongs to the class-III pyridoxal-phosphate-dependent aminotransferase family.</text>
</comment>
<proteinExistence type="inferred from homology"/>
<dbReference type="GO" id="GO:0030170">
    <property type="term" value="F:pyridoxal phosphate binding"/>
    <property type="evidence" value="ECO:0007669"/>
    <property type="project" value="InterPro"/>
</dbReference>
<dbReference type="RefSeq" id="WP_246135443.1">
    <property type="nucleotide sequence ID" value="NZ_BJZO01000032.1"/>
</dbReference>
<evidence type="ECO:0000256" key="4">
    <source>
        <dbReference type="ARBA" id="ARBA00022679"/>
    </source>
</evidence>
<protein>
    <recommendedName>
        <fullName evidence="9">Diaminobutyrate--2-oxoglutarate transaminase</fullName>
    </recommendedName>
</protein>
<dbReference type="PIRSF" id="PIRSF000521">
    <property type="entry name" value="Transaminase_4ab_Lys_Orn"/>
    <property type="match status" value="1"/>
</dbReference>
<dbReference type="InterPro" id="IPR015424">
    <property type="entry name" value="PyrdxlP-dep_Trfase"/>
</dbReference>
<reference evidence="7 8" key="1">
    <citation type="submission" date="2019-07" db="EMBL/GenBank/DDBJ databases">
        <title>Whole genome shotgun sequence of Rhodospirillum oryzae NBRC 107573.</title>
        <authorList>
            <person name="Hosoyama A."/>
            <person name="Uohara A."/>
            <person name="Ohji S."/>
            <person name="Ichikawa N."/>
        </authorList>
    </citation>
    <scope>NUCLEOTIDE SEQUENCE [LARGE SCALE GENOMIC DNA]</scope>
    <source>
        <strain evidence="7 8">NBRC 107573</strain>
    </source>
</reference>
<accession>A0A512H754</accession>
<evidence type="ECO:0000256" key="1">
    <source>
        <dbReference type="ARBA" id="ARBA00001933"/>
    </source>
</evidence>
<dbReference type="InterPro" id="IPR004637">
    <property type="entry name" value="Dat"/>
</dbReference>
<evidence type="ECO:0000256" key="2">
    <source>
        <dbReference type="ARBA" id="ARBA00008954"/>
    </source>
</evidence>
<keyword evidence="8" id="KW-1185">Reference proteome</keyword>
<dbReference type="CDD" id="cd00610">
    <property type="entry name" value="OAT_like"/>
    <property type="match status" value="1"/>
</dbReference>
<evidence type="ECO:0000256" key="5">
    <source>
        <dbReference type="ARBA" id="ARBA00022898"/>
    </source>
</evidence>
<dbReference type="SUPFAM" id="SSF53383">
    <property type="entry name" value="PLP-dependent transferases"/>
    <property type="match status" value="1"/>
</dbReference>
<evidence type="ECO:0000256" key="3">
    <source>
        <dbReference type="ARBA" id="ARBA00022576"/>
    </source>
</evidence>
<keyword evidence="4" id="KW-0808">Transferase</keyword>
<dbReference type="PANTHER" id="PTHR43552">
    <property type="entry name" value="DIAMINOBUTYRATE--2-OXOGLUTARATE AMINOTRANSFERASE"/>
    <property type="match status" value="1"/>
</dbReference>
<gene>
    <name evidence="7" type="ORF">ROR02_14170</name>
</gene>
<evidence type="ECO:0000256" key="6">
    <source>
        <dbReference type="RuleBase" id="RU003560"/>
    </source>
</evidence>
<dbReference type="Gene3D" id="3.40.640.10">
    <property type="entry name" value="Type I PLP-dependent aspartate aminotransferase-like (Major domain)"/>
    <property type="match status" value="1"/>
</dbReference>
<keyword evidence="3" id="KW-0032">Aminotransferase</keyword>
<comment type="caution">
    <text evidence="7">The sequence shown here is derived from an EMBL/GenBank/DDBJ whole genome shotgun (WGS) entry which is preliminary data.</text>
</comment>
<dbReference type="Pfam" id="PF00202">
    <property type="entry name" value="Aminotran_3"/>
    <property type="match status" value="1"/>
</dbReference>
<dbReference type="AlphaFoldDB" id="A0A512H754"/>
<organism evidence="7 8">
    <name type="scientific">Pararhodospirillum oryzae</name>
    <dbReference type="NCBI Taxonomy" id="478448"/>
    <lineage>
        <taxon>Bacteria</taxon>
        <taxon>Pseudomonadati</taxon>
        <taxon>Pseudomonadota</taxon>
        <taxon>Alphaproteobacteria</taxon>
        <taxon>Rhodospirillales</taxon>
        <taxon>Rhodospirillaceae</taxon>
        <taxon>Pararhodospirillum</taxon>
    </lineage>
</organism>
<evidence type="ECO:0000313" key="8">
    <source>
        <dbReference type="Proteomes" id="UP000321567"/>
    </source>
</evidence>
<evidence type="ECO:0008006" key="9">
    <source>
        <dbReference type="Google" id="ProtNLM"/>
    </source>
</evidence>
<dbReference type="InterPro" id="IPR015421">
    <property type="entry name" value="PyrdxlP-dep_Trfase_major"/>
</dbReference>
<dbReference type="InterPro" id="IPR005814">
    <property type="entry name" value="Aminotrans_3"/>
</dbReference>
<dbReference type="Gene3D" id="3.90.1150.10">
    <property type="entry name" value="Aspartate Aminotransferase, domain 1"/>
    <property type="match status" value="1"/>
</dbReference>
<dbReference type="InterPro" id="IPR015422">
    <property type="entry name" value="PyrdxlP-dep_Trfase_small"/>
</dbReference>
<dbReference type="EMBL" id="BJZO01000032">
    <property type="protein sequence ID" value="GEO81286.1"/>
    <property type="molecule type" value="Genomic_DNA"/>
</dbReference>
<keyword evidence="5 6" id="KW-0663">Pyridoxal phosphate</keyword>
<dbReference type="GO" id="GO:0008483">
    <property type="term" value="F:transaminase activity"/>
    <property type="evidence" value="ECO:0007669"/>
    <property type="project" value="UniProtKB-KW"/>
</dbReference>
<comment type="cofactor">
    <cofactor evidence="1">
        <name>pyridoxal 5'-phosphate</name>
        <dbReference type="ChEBI" id="CHEBI:597326"/>
    </cofactor>
</comment>